<evidence type="ECO:0000313" key="2">
    <source>
        <dbReference type="Proteomes" id="UP000266172"/>
    </source>
</evidence>
<evidence type="ECO:0000313" key="1">
    <source>
        <dbReference type="EMBL" id="RGS37158.1"/>
    </source>
</evidence>
<dbReference type="InterPro" id="IPR036188">
    <property type="entry name" value="FAD/NAD-bd_sf"/>
</dbReference>
<dbReference type="SUPFAM" id="SSF51905">
    <property type="entry name" value="FAD/NAD(P)-binding domain"/>
    <property type="match status" value="1"/>
</dbReference>
<comment type="caution">
    <text evidence="1">The sequence shown here is derived from an EMBL/GenBank/DDBJ whole genome shotgun (WGS) entry which is preliminary data.</text>
</comment>
<dbReference type="Proteomes" id="UP000266172">
    <property type="component" value="Unassembled WGS sequence"/>
</dbReference>
<reference evidence="1 2" key="1">
    <citation type="submission" date="2018-08" db="EMBL/GenBank/DDBJ databases">
        <title>A genome reference for cultivated species of the human gut microbiota.</title>
        <authorList>
            <person name="Zou Y."/>
            <person name="Xue W."/>
            <person name="Luo G."/>
        </authorList>
    </citation>
    <scope>NUCLEOTIDE SEQUENCE [LARGE SCALE GENOMIC DNA]</scope>
    <source>
        <strain evidence="1 2">AF22-12AC</strain>
    </source>
</reference>
<protein>
    <submittedName>
        <fullName evidence="1">Uncharacterized protein</fullName>
    </submittedName>
</protein>
<dbReference type="RefSeq" id="WP_118098256.1">
    <property type="nucleotide sequence ID" value="NZ_QRVL01000018.1"/>
</dbReference>
<name>A0A395V5W0_9FIRM</name>
<accession>A0A395V5W0</accession>
<dbReference type="EMBL" id="QRVL01000018">
    <property type="protein sequence ID" value="RGS37158.1"/>
    <property type="molecule type" value="Genomic_DNA"/>
</dbReference>
<sequence length="405" mass="47246">MGKEDIVIECIAEESFNNFCEIVDATSILRQDKQIVIFGAGIMGMQFAYTLQQLGINNFVFCDNDSQKWGVRLVGTTINNPMLLQNGDNYFVYLAMENYEECATQLEEMGFKMGIDWVNLTNCSERKLLDSFEKNDDAHVLILGDCTVSTVSVQEKYKVSIGEILRKTGDTKVLALNGLYMRSYYNILRLCKNRMKYLQEVYVLLNVDIMENRYFLYPKNQHGRVMKELYKKSKKTDDKEMQDFLQVIEEREKGTSILDLSSPNRYKHLSEKEVENQRRVHMKLNFLYHISENTESMEYLHHILDFCRNVGIKITFVIMPINYERGEEYFGDEFRTRYGEIITVLQRHIINGKGSILDLSYLLPQGDFICLRSTNEGILEHGRKLIAEKIVERMKKGCQSEWSGH</sequence>
<gene>
    <name evidence="1" type="ORF">DWX93_14825</name>
</gene>
<proteinExistence type="predicted"/>
<organism evidence="1 2">
    <name type="scientific">Roseburia hominis</name>
    <dbReference type="NCBI Taxonomy" id="301301"/>
    <lineage>
        <taxon>Bacteria</taxon>
        <taxon>Bacillati</taxon>
        <taxon>Bacillota</taxon>
        <taxon>Clostridia</taxon>
        <taxon>Lachnospirales</taxon>
        <taxon>Lachnospiraceae</taxon>
        <taxon>Roseburia</taxon>
    </lineage>
</organism>
<dbReference type="AlphaFoldDB" id="A0A395V5W0"/>